<keyword evidence="7" id="KW-1185">Reference proteome</keyword>
<dbReference type="EMBL" id="OA883498">
    <property type="protein sequence ID" value="CAD7279062.1"/>
    <property type="molecule type" value="Genomic_DNA"/>
</dbReference>
<evidence type="ECO:0008006" key="8">
    <source>
        <dbReference type="Google" id="ProtNLM"/>
    </source>
</evidence>
<dbReference type="InterPro" id="IPR018499">
    <property type="entry name" value="Tetraspanin/Peripherin"/>
</dbReference>
<feature type="transmembrane region" description="Helical" evidence="5">
    <location>
        <begin position="225"/>
        <end position="242"/>
    </location>
</feature>
<feature type="transmembrane region" description="Helical" evidence="5">
    <location>
        <begin position="6"/>
        <end position="23"/>
    </location>
</feature>
<comment type="subcellular location">
    <subcellularLocation>
        <location evidence="1">Membrane</location>
        <topology evidence="1">Multi-pass membrane protein</topology>
    </subcellularLocation>
</comment>
<name>A0A7R9BPB9_9CRUS</name>
<accession>A0A7R9BPB9</accession>
<evidence type="ECO:0000256" key="2">
    <source>
        <dbReference type="ARBA" id="ARBA00022692"/>
    </source>
</evidence>
<evidence type="ECO:0000313" key="6">
    <source>
        <dbReference type="EMBL" id="CAD7279062.1"/>
    </source>
</evidence>
<feature type="transmembrane region" description="Helical" evidence="5">
    <location>
        <begin position="43"/>
        <end position="65"/>
    </location>
</feature>
<organism evidence="6">
    <name type="scientific">Notodromas monacha</name>
    <dbReference type="NCBI Taxonomy" id="399045"/>
    <lineage>
        <taxon>Eukaryota</taxon>
        <taxon>Metazoa</taxon>
        <taxon>Ecdysozoa</taxon>
        <taxon>Arthropoda</taxon>
        <taxon>Crustacea</taxon>
        <taxon>Oligostraca</taxon>
        <taxon>Ostracoda</taxon>
        <taxon>Podocopa</taxon>
        <taxon>Podocopida</taxon>
        <taxon>Cypridocopina</taxon>
        <taxon>Cypridoidea</taxon>
        <taxon>Cyprididae</taxon>
        <taxon>Notodromas</taxon>
    </lineage>
</organism>
<feature type="transmembrane region" description="Helical" evidence="5">
    <location>
        <begin position="191"/>
        <end position="213"/>
    </location>
</feature>
<protein>
    <recommendedName>
        <fullName evidence="8">Tetraspanin</fullName>
    </recommendedName>
</protein>
<evidence type="ECO:0000256" key="1">
    <source>
        <dbReference type="ARBA" id="ARBA00004141"/>
    </source>
</evidence>
<evidence type="ECO:0000256" key="5">
    <source>
        <dbReference type="SAM" id="Phobius"/>
    </source>
</evidence>
<keyword evidence="3 5" id="KW-1133">Transmembrane helix</keyword>
<dbReference type="Proteomes" id="UP000678499">
    <property type="component" value="Unassembled WGS sequence"/>
</dbReference>
<evidence type="ECO:0000256" key="3">
    <source>
        <dbReference type="ARBA" id="ARBA00022989"/>
    </source>
</evidence>
<dbReference type="PANTHER" id="PTHR19282:SF534">
    <property type="entry name" value="TETRASPANIN FAMILY-RELATED"/>
    <property type="match status" value="1"/>
</dbReference>
<dbReference type="Pfam" id="PF00335">
    <property type="entry name" value="Tetraspanin"/>
    <property type="match status" value="2"/>
</dbReference>
<dbReference type="GO" id="GO:0005886">
    <property type="term" value="C:plasma membrane"/>
    <property type="evidence" value="ECO:0007669"/>
    <property type="project" value="TreeGrafter"/>
</dbReference>
<gene>
    <name evidence="6" type="ORF">NMOB1V02_LOCUS6746</name>
</gene>
<dbReference type="AlphaFoldDB" id="A0A7R9BPB9"/>
<evidence type="ECO:0000313" key="7">
    <source>
        <dbReference type="Proteomes" id="UP000678499"/>
    </source>
</evidence>
<feature type="non-terminal residue" evidence="6">
    <location>
        <position position="282"/>
    </location>
</feature>
<evidence type="ECO:0000256" key="4">
    <source>
        <dbReference type="ARBA" id="ARBA00023136"/>
    </source>
</evidence>
<dbReference type="PANTHER" id="PTHR19282">
    <property type="entry name" value="TETRASPANIN"/>
    <property type="match status" value="1"/>
</dbReference>
<dbReference type="EMBL" id="CAJPEX010001461">
    <property type="protein sequence ID" value="CAG0919214.1"/>
    <property type="molecule type" value="Genomic_DNA"/>
</dbReference>
<dbReference type="PRINTS" id="PR00259">
    <property type="entry name" value="TMFOUR"/>
</dbReference>
<feature type="transmembrane region" description="Helical" evidence="5">
    <location>
        <begin position="71"/>
        <end position="94"/>
    </location>
</feature>
<keyword evidence="2 5" id="KW-0812">Transmembrane</keyword>
<reference evidence="6" key="1">
    <citation type="submission" date="2020-11" db="EMBL/GenBank/DDBJ databases">
        <authorList>
            <person name="Tran Van P."/>
        </authorList>
    </citation>
    <scope>NUCLEOTIDE SEQUENCE</scope>
</reference>
<keyword evidence="4 5" id="KW-0472">Membrane</keyword>
<proteinExistence type="predicted"/>
<sequence>MDPLRYVLLLGAALFALAAWIRYQDDFKEWIIELGLQHFWNGIYVLFTVGVLSMILSFVGCIGAINESPGLLRTFMVLNGVMFILTLAGAAYTLDHGIEYSKLSPWLKNRLLQLVDGYEHNTRDRRIMDMIQEFVSFIIPYSIEYHIEANLLNIFQLLGAALFALAAWIRYQDDFKEWIIELGLQHFWNGIYILFTVGVLSMILSFVGCIGAINESPGLLRTFMVLNGVMFILTLAGAAYTLDHGIEYSKLSPWLKNRLLQLVDGYEHNTRDRRIMDMIQEF</sequence>
<feature type="transmembrane region" description="Helical" evidence="5">
    <location>
        <begin position="151"/>
        <end position="171"/>
    </location>
</feature>
<dbReference type="OrthoDB" id="10051670at2759"/>